<protein>
    <recommendedName>
        <fullName evidence="11">G-protein coupled receptors family 1 profile domain-containing protein</fullName>
    </recommendedName>
</protein>
<dbReference type="SUPFAM" id="SSF81321">
    <property type="entry name" value="Family A G protein-coupled receptor-like"/>
    <property type="match status" value="1"/>
</dbReference>
<comment type="subcellular location">
    <subcellularLocation>
        <location evidence="1">Cell membrane</location>
        <topology evidence="1">Multi-pass membrane protein</topology>
    </subcellularLocation>
</comment>
<evidence type="ECO:0000313" key="12">
    <source>
        <dbReference type="Ensembl" id="ENSCHIP00010000854.1"/>
    </source>
</evidence>
<comment type="similarity">
    <text evidence="9">Belongs to the G-protein coupled receptor 1 family.</text>
</comment>
<feature type="transmembrane region" description="Helical" evidence="10">
    <location>
        <begin position="24"/>
        <end position="43"/>
    </location>
</feature>
<dbReference type="PANTHER" id="PTHR24231">
    <property type="entry name" value="PURINOCEPTOR-RELATED G-PROTEIN COUPLED RECEPTOR"/>
    <property type="match status" value="1"/>
</dbReference>
<accession>A0A8C2N7F1</accession>
<feature type="transmembrane region" description="Helical" evidence="10">
    <location>
        <begin position="223"/>
        <end position="243"/>
    </location>
</feature>
<evidence type="ECO:0000256" key="7">
    <source>
        <dbReference type="ARBA" id="ARBA00023170"/>
    </source>
</evidence>
<feature type="domain" description="G-protein coupled receptors family 1 profile" evidence="11">
    <location>
        <begin position="30"/>
        <end position="243"/>
    </location>
</feature>
<dbReference type="PANTHER" id="PTHR24231:SF25">
    <property type="entry name" value="G-PROTEIN COUPLED RECEPTORS FAMILY 1 PROFILE DOMAIN-CONTAINING PROTEIN"/>
    <property type="match status" value="1"/>
</dbReference>
<dbReference type="PROSITE" id="PS00237">
    <property type="entry name" value="G_PROTEIN_RECEP_F1_1"/>
    <property type="match status" value="1"/>
</dbReference>
<keyword evidence="3 9" id="KW-0812">Transmembrane</keyword>
<dbReference type="AlphaFoldDB" id="A0A8C2N7F1"/>
<evidence type="ECO:0000256" key="3">
    <source>
        <dbReference type="ARBA" id="ARBA00022692"/>
    </source>
</evidence>
<feature type="transmembrane region" description="Helical" evidence="10">
    <location>
        <begin position="175"/>
        <end position="202"/>
    </location>
</feature>
<dbReference type="GO" id="GO:0004930">
    <property type="term" value="F:G protein-coupled receptor activity"/>
    <property type="evidence" value="ECO:0007669"/>
    <property type="project" value="UniProtKB-KW"/>
</dbReference>
<reference evidence="12" key="2">
    <citation type="submission" date="2025-08" db="UniProtKB">
        <authorList>
            <consortium name="Ensembl"/>
        </authorList>
    </citation>
    <scope>IDENTIFICATION</scope>
</reference>
<dbReference type="InterPro" id="IPR000276">
    <property type="entry name" value="GPCR_Rhodpsn"/>
</dbReference>
<reference evidence="12" key="1">
    <citation type="submission" date="2019-03" db="EMBL/GenBank/DDBJ databases">
        <title>Genome sequencing and reference-guided assembly of Black Bengal Goat (Capra hircus).</title>
        <authorList>
            <person name="Siddiki A.Z."/>
            <person name="Baten A."/>
            <person name="Billah M."/>
            <person name="Alam M.A.U."/>
            <person name="Shawrob K.S.M."/>
            <person name="Saha S."/>
            <person name="Chowdhury M."/>
            <person name="Rahman A.H."/>
            <person name="Stear M."/>
            <person name="Miah G."/>
            <person name="Das G.B."/>
            <person name="Hossain M.M."/>
            <person name="Kumkum M."/>
            <person name="Islam M.S."/>
            <person name="Mollah A.M."/>
            <person name="Ahsan A."/>
            <person name="Tusar F."/>
            <person name="Khan M.K.I."/>
        </authorList>
    </citation>
    <scope>NUCLEOTIDE SEQUENCE [LARGE SCALE GENOMIC DNA]</scope>
</reference>
<dbReference type="InterPro" id="IPR017452">
    <property type="entry name" value="GPCR_Rhodpsn_7TM"/>
</dbReference>
<proteinExistence type="inferred from homology"/>
<evidence type="ECO:0000256" key="6">
    <source>
        <dbReference type="ARBA" id="ARBA00023136"/>
    </source>
</evidence>
<evidence type="ECO:0000256" key="1">
    <source>
        <dbReference type="ARBA" id="ARBA00004651"/>
    </source>
</evidence>
<organism evidence="12">
    <name type="scientific">Capra hircus</name>
    <name type="common">Goat</name>
    <dbReference type="NCBI Taxonomy" id="9925"/>
    <lineage>
        <taxon>Eukaryota</taxon>
        <taxon>Metazoa</taxon>
        <taxon>Chordata</taxon>
        <taxon>Craniata</taxon>
        <taxon>Vertebrata</taxon>
        <taxon>Euteleostomi</taxon>
        <taxon>Mammalia</taxon>
        <taxon>Eutheria</taxon>
        <taxon>Laurasiatheria</taxon>
        <taxon>Artiodactyla</taxon>
        <taxon>Ruminantia</taxon>
        <taxon>Pecora</taxon>
        <taxon>Bovidae</taxon>
        <taxon>Caprinae</taxon>
        <taxon>Capra</taxon>
    </lineage>
</organism>
<feature type="transmembrane region" description="Helical" evidence="10">
    <location>
        <begin position="50"/>
        <end position="71"/>
    </location>
</feature>
<dbReference type="Ensembl" id="ENSCHIT00010001212.1">
    <property type="protein sequence ID" value="ENSCHIP00010000854.1"/>
    <property type="gene ID" value="ENSCHIG00010000685.1"/>
</dbReference>
<name>A0A8C2N7F1_CAPHI</name>
<keyword evidence="7 9" id="KW-0675">Receptor</keyword>
<evidence type="ECO:0000259" key="11">
    <source>
        <dbReference type="PROSITE" id="PS50262"/>
    </source>
</evidence>
<evidence type="ECO:0000256" key="4">
    <source>
        <dbReference type="ARBA" id="ARBA00022989"/>
    </source>
</evidence>
<dbReference type="Gene3D" id="1.20.1070.10">
    <property type="entry name" value="Rhodopsin 7-helix transmembrane proteins"/>
    <property type="match status" value="1"/>
</dbReference>
<dbReference type="Pfam" id="PF00001">
    <property type="entry name" value="7tm_1"/>
    <property type="match status" value="1"/>
</dbReference>
<evidence type="ECO:0000256" key="5">
    <source>
        <dbReference type="ARBA" id="ARBA00023040"/>
    </source>
</evidence>
<keyword evidence="2" id="KW-1003">Cell membrane</keyword>
<evidence type="ECO:0000256" key="10">
    <source>
        <dbReference type="SAM" id="Phobius"/>
    </source>
</evidence>
<evidence type="ECO:0000256" key="8">
    <source>
        <dbReference type="ARBA" id="ARBA00023224"/>
    </source>
</evidence>
<sequence>MEKLDTNISEEGRSCHLSEHYKQIYLSLTYSIIFVLGLPLNGARWGCATIYLANLMVADLLYISTLPFLIVTYSLDDTWPFGELLCKLVRFLFYANLYSSVLLLTCISVHRFLGVCHPLRSLPYRTRRHALLGAAATWAVVVIQLLPTLIFSHTDDIDGQMICYDSTSADHFDKFFVYSMVLMLSSFVLPSLVILVCYSLMVRSLATPVETLTRVGGTARAKSIRTILLVCGLFTLCFVPFHVSRSLYFTLRFLSSDNCQLLTVVSLAYKLKDHLPLEPQKSSRVPNPHQSLLYDSALGTTSPSQNH</sequence>
<feature type="transmembrane region" description="Helical" evidence="10">
    <location>
        <begin position="130"/>
        <end position="151"/>
    </location>
</feature>
<dbReference type="PROSITE" id="PS50262">
    <property type="entry name" value="G_PROTEIN_RECEP_F1_2"/>
    <property type="match status" value="1"/>
</dbReference>
<evidence type="ECO:0000256" key="9">
    <source>
        <dbReference type="RuleBase" id="RU000688"/>
    </source>
</evidence>
<feature type="transmembrane region" description="Helical" evidence="10">
    <location>
        <begin position="91"/>
        <end position="109"/>
    </location>
</feature>
<keyword evidence="6 10" id="KW-0472">Membrane</keyword>
<keyword evidence="4 10" id="KW-1133">Transmembrane helix</keyword>
<dbReference type="PRINTS" id="PR00237">
    <property type="entry name" value="GPCRRHODOPSN"/>
</dbReference>
<evidence type="ECO:0000256" key="2">
    <source>
        <dbReference type="ARBA" id="ARBA00022475"/>
    </source>
</evidence>
<keyword evidence="8 9" id="KW-0807">Transducer</keyword>
<dbReference type="GO" id="GO:0005886">
    <property type="term" value="C:plasma membrane"/>
    <property type="evidence" value="ECO:0007669"/>
    <property type="project" value="UniProtKB-SubCell"/>
</dbReference>
<keyword evidence="5 9" id="KW-0297">G-protein coupled receptor</keyword>
<dbReference type="PRINTS" id="PR01157">
    <property type="entry name" value="P2YPURNOCPTR"/>
</dbReference>